<evidence type="ECO:0000313" key="2">
    <source>
        <dbReference type="EMBL" id="OHA95849.1"/>
    </source>
</evidence>
<gene>
    <name evidence="2" type="ORF">A3C70_00080</name>
</gene>
<dbReference type="Proteomes" id="UP000178175">
    <property type="component" value="Unassembled WGS sequence"/>
</dbReference>
<proteinExistence type="predicted"/>
<keyword evidence="1" id="KW-1133">Transmembrane helix</keyword>
<accession>A0A1G2TGN4</accession>
<evidence type="ECO:0000256" key="1">
    <source>
        <dbReference type="SAM" id="Phobius"/>
    </source>
</evidence>
<sequence>MIEGLRNGDMQQWKNYAYFAIGIFILVAVVLLVRNNINRTNERNIQSQTDNITVPTIVRANPKEVAEGFPKELVLNSKIEIVGSYSATYPGSLAVQFTVEFISSKNPEANYDFYTKWATDNKWQIINSSQGDLISSLYLKKAAEAINITIRSSVKTTDRSNIIINHVDLNR</sequence>
<name>A0A1G2TGN4_9BACT</name>
<protein>
    <submittedName>
        <fullName evidence="2">Uncharacterized protein</fullName>
    </submittedName>
</protein>
<comment type="caution">
    <text evidence="2">The sequence shown here is derived from an EMBL/GenBank/DDBJ whole genome shotgun (WGS) entry which is preliminary data.</text>
</comment>
<organism evidence="2 3">
    <name type="scientific">Candidatus Zambryskibacteria bacterium RIFCSPHIGHO2_02_FULL_43_14</name>
    <dbReference type="NCBI Taxonomy" id="1802748"/>
    <lineage>
        <taxon>Bacteria</taxon>
        <taxon>Candidatus Zambryskiibacteriota</taxon>
    </lineage>
</organism>
<dbReference type="AlphaFoldDB" id="A0A1G2TGN4"/>
<reference evidence="2 3" key="1">
    <citation type="journal article" date="2016" name="Nat. Commun.">
        <title>Thousands of microbial genomes shed light on interconnected biogeochemical processes in an aquifer system.</title>
        <authorList>
            <person name="Anantharaman K."/>
            <person name="Brown C.T."/>
            <person name="Hug L.A."/>
            <person name="Sharon I."/>
            <person name="Castelle C.J."/>
            <person name="Probst A.J."/>
            <person name="Thomas B.C."/>
            <person name="Singh A."/>
            <person name="Wilkins M.J."/>
            <person name="Karaoz U."/>
            <person name="Brodie E.L."/>
            <person name="Williams K.H."/>
            <person name="Hubbard S.S."/>
            <person name="Banfield J.F."/>
        </authorList>
    </citation>
    <scope>NUCLEOTIDE SEQUENCE [LARGE SCALE GENOMIC DNA]</scope>
</reference>
<dbReference type="EMBL" id="MHVR01000015">
    <property type="protein sequence ID" value="OHA95849.1"/>
    <property type="molecule type" value="Genomic_DNA"/>
</dbReference>
<keyword evidence="1" id="KW-0812">Transmembrane</keyword>
<evidence type="ECO:0000313" key="3">
    <source>
        <dbReference type="Proteomes" id="UP000178175"/>
    </source>
</evidence>
<feature type="transmembrane region" description="Helical" evidence="1">
    <location>
        <begin position="16"/>
        <end position="33"/>
    </location>
</feature>
<keyword evidence="1" id="KW-0472">Membrane</keyword>